<proteinExistence type="predicted"/>
<reference evidence="2" key="1">
    <citation type="submission" date="2015-10" db="EMBL/GenBank/DDBJ databases">
        <authorList>
            <person name="Regsiter A."/>
            <person name="william w."/>
        </authorList>
    </citation>
    <scope>NUCLEOTIDE SEQUENCE</scope>
    <source>
        <strain evidence="2">Montdore</strain>
    </source>
</reference>
<evidence type="ECO:0000313" key="3">
    <source>
        <dbReference type="Proteomes" id="UP001412239"/>
    </source>
</evidence>
<feature type="compositionally biased region" description="Basic and acidic residues" evidence="1">
    <location>
        <begin position="166"/>
        <end position="177"/>
    </location>
</feature>
<dbReference type="Proteomes" id="UP001412239">
    <property type="component" value="Unassembled WGS sequence"/>
</dbReference>
<protein>
    <submittedName>
        <fullName evidence="2">Uncharacterized protein</fullName>
    </submittedName>
</protein>
<feature type="region of interest" description="Disordered" evidence="1">
    <location>
        <begin position="190"/>
        <end position="214"/>
    </location>
</feature>
<name>A0A292Q288_9PEZI</name>
<organism evidence="2 3">
    <name type="scientific">Tuber aestivum</name>
    <name type="common">summer truffle</name>
    <dbReference type="NCBI Taxonomy" id="59557"/>
    <lineage>
        <taxon>Eukaryota</taxon>
        <taxon>Fungi</taxon>
        <taxon>Dikarya</taxon>
        <taxon>Ascomycota</taxon>
        <taxon>Pezizomycotina</taxon>
        <taxon>Pezizomycetes</taxon>
        <taxon>Pezizales</taxon>
        <taxon>Tuberaceae</taxon>
        <taxon>Tuber</taxon>
    </lineage>
</organism>
<keyword evidence="3" id="KW-1185">Reference proteome</keyword>
<sequence length="422" mass="46154">MAPARKHRLSKMDPGGTRNPYPQKNNRFETDRSSNRACRFHSNGSCALSEASGHENSSSRSGFHSSNKRPHGDCSADSGQASNTGPAANQPLSSRARGHKKAGGWEPAGGFRRPGTSSEGRVARSTVQPVPGHGDGNGIPDSFRCLSLGSWDRPEGGLGSQIFQDADNRSPLHHQEGDAGYLLGRYPIIDNGSQTQLEPPTAQPRDLRGSNLASDPAASSLGIYNVDRRLEEASRWLEENIRPSLIVGQHHDTESLHLTSAWHRHHSVATKGPQRFTEDITSQSAAIYKTNSTSSLIPYLEIMAAECCKSPTAAARPKGSKQDDIEPKAQYQEPLERRDKFSTGNHPAGQFLPAAGAVPIVDNHPKRFPKSGLERGKKPQAEFIKEAAREALLTRIVFPDDGYKSRFYDRVAPRAKARDFWD</sequence>
<feature type="region of interest" description="Disordered" evidence="1">
    <location>
        <begin position="157"/>
        <end position="177"/>
    </location>
</feature>
<dbReference type="EMBL" id="LN890983">
    <property type="protein sequence ID" value="CUS12777.1"/>
    <property type="molecule type" value="Genomic_DNA"/>
</dbReference>
<feature type="region of interest" description="Disordered" evidence="1">
    <location>
        <begin position="1"/>
        <end position="141"/>
    </location>
</feature>
<evidence type="ECO:0000313" key="2">
    <source>
        <dbReference type="EMBL" id="CUS12777.1"/>
    </source>
</evidence>
<evidence type="ECO:0000256" key="1">
    <source>
        <dbReference type="SAM" id="MobiDB-lite"/>
    </source>
</evidence>
<dbReference type="AlphaFoldDB" id="A0A292Q288"/>
<gene>
    <name evidence="2" type="ORF">GSTUAT00003050001</name>
</gene>
<accession>A0A292Q288</accession>
<feature type="compositionally biased region" description="Polar residues" evidence="1">
    <location>
        <begin position="77"/>
        <end position="93"/>
    </location>
</feature>